<proteinExistence type="predicted"/>
<gene>
    <name evidence="2" type="ORF">TSPGSL018_165</name>
</gene>
<dbReference type="Pfam" id="PF04305">
    <property type="entry name" value="DUF455"/>
    <property type="match status" value="1"/>
</dbReference>
<feature type="region of interest" description="Disordered" evidence="1">
    <location>
        <begin position="147"/>
        <end position="167"/>
    </location>
</feature>
<protein>
    <recommendedName>
        <fullName evidence="3">DUF455-domain-containing protein</fullName>
    </recommendedName>
</protein>
<evidence type="ECO:0000256" key="1">
    <source>
        <dbReference type="SAM" id="MobiDB-lite"/>
    </source>
</evidence>
<dbReference type="InterPro" id="IPR007402">
    <property type="entry name" value="DUF455"/>
</dbReference>
<evidence type="ECO:0000313" key="2">
    <source>
        <dbReference type="EMBL" id="JAC84778.1"/>
    </source>
</evidence>
<dbReference type="PANTHER" id="PTHR42782:SF4">
    <property type="entry name" value="DUF455 DOMAIN-CONTAINING PROTEIN"/>
    <property type="match status" value="1"/>
</dbReference>
<accession>A0A061SKE7</accession>
<dbReference type="CDD" id="cd00657">
    <property type="entry name" value="Ferritin_like"/>
    <property type="match status" value="1"/>
</dbReference>
<sequence>MSMYQLTIGLSRHDSFRLAKRPARFVRHAEFSAVSKWLTRTVRQSIHHVKSEPENKDAVLQREWSGLKLWRSADLDRRRTWGEKEPVEDTSGNNLKTAALEDTLAGCALSVLRAAEPKDKIRLTHRAWEAFRAGQLEVGILDPKDVPFRPSRPKNPKLVPPREVPKPKESSLPLNAYMLHNLAHIELNAIDLAWDTVARFSALGLPKEFYSDFAHVADDESRHLSWCLQRLEELGHSYGDMVAHDLLWECAQISSDDLGWRMCLVPMSQEARGLDAGPRLVEKMVGWGDNRSSAIVEQISIEEKAHVAVGVAWFNRMCEALDQEPEVEFRDTMGRLCPDLLTGFFNHEAREEVGLHRSWYDLKFWPENEASAVAASSGLIPEKPGKRTAPTAPPLSAPQRLTTGELDRLRNRLAFVVGVEASRANSC</sequence>
<evidence type="ECO:0008006" key="3">
    <source>
        <dbReference type="Google" id="ProtNLM"/>
    </source>
</evidence>
<dbReference type="InterPro" id="IPR009078">
    <property type="entry name" value="Ferritin-like_SF"/>
</dbReference>
<organism evidence="2">
    <name type="scientific">Tetraselmis sp. GSL018</name>
    <dbReference type="NCBI Taxonomy" id="582737"/>
    <lineage>
        <taxon>Eukaryota</taxon>
        <taxon>Viridiplantae</taxon>
        <taxon>Chlorophyta</taxon>
        <taxon>core chlorophytes</taxon>
        <taxon>Chlorodendrophyceae</taxon>
        <taxon>Chlorodendrales</taxon>
        <taxon>Chlorodendraceae</taxon>
        <taxon>Tetraselmis</taxon>
    </lineage>
</organism>
<dbReference type="AlphaFoldDB" id="A0A061SKE7"/>
<feature type="region of interest" description="Disordered" evidence="1">
    <location>
        <begin position="377"/>
        <end position="399"/>
    </location>
</feature>
<dbReference type="SUPFAM" id="SSF47240">
    <property type="entry name" value="Ferritin-like"/>
    <property type="match status" value="1"/>
</dbReference>
<name>A0A061SKE7_9CHLO</name>
<dbReference type="PANTHER" id="PTHR42782">
    <property type="entry name" value="SI:CH73-314G15.3"/>
    <property type="match status" value="1"/>
</dbReference>
<dbReference type="EMBL" id="GBEZ01000078">
    <property type="protein sequence ID" value="JAC84778.1"/>
    <property type="molecule type" value="Transcribed_RNA"/>
</dbReference>
<reference evidence="2" key="1">
    <citation type="submission" date="2014-05" db="EMBL/GenBank/DDBJ databases">
        <title>The transcriptome of the halophilic microalga Tetraselmis sp. GSL018 isolated from the Great Salt Lake, Utah.</title>
        <authorList>
            <person name="Jinkerson R.E."/>
            <person name="D'Adamo S."/>
            <person name="Posewitz M.C."/>
        </authorList>
    </citation>
    <scope>NUCLEOTIDE SEQUENCE</scope>
    <source>
        <strain evidence="2">GSL018</strain>
    </source>
</reference>